<reference evidence="2 3" key="1">
    <citation type="submission" date="2016-12" db="EMBL/GenBank/DDBJ databases">
        <authorList>
            <person name="Song W.-J."/>
            <person name="Kurnit D.M."/>
        </authorList>
    </citation>
    <scope>NUCLEOTIDE SEQUENCE [LARGE SCALE GENOMIC DNA]</scope>
    <source>
        <strain evidence="2 3">DSM 12503</strain>
    </source>
</reference>
<evidence type="ECO:0000313" key="2">
    <source>
        <dbReference type="EMBL" id="SHO46772.1"/>
    </source>
</evidence>
<feature type="region of interest" description="Disordered" evidence="1">
    <location>
        <begin position="1"/>
        <end position="22"/>
    </location>
</feature>
<organism evidence="2 3">
    <name type="scientific">Anaerocolumna xylanovorans DSM 12503</name>
    <dbReference type="NCBI Taxonomy" id="1121345"/>
    <lineage>
        <taxon>Bacteria</taxon>
        <taxon>Bacillati</taxon>
        <taxon>Bacillota</taxon>
        <taxon>Clostridia</taxon>
        <taxon>Lachnospirales</taxon>
        <taxon>Lachnospiraceae</taxon>
        <taxon>Anaerocolumna</taxon>
    </lineage>
</organism>
<sequence>MAGKAHPVQKSAQGGRGKTRDKVAKIAGVSHDTLMRKRIVNGFADFCGTHERRYMRNNEHYIDPTAQAAIKRAHRPGKKPRPWGDRLTYTVGEVMKGILRK</sequence>
<dbReference type="STRING" id="1121345.SAMN02745217_01283"/>
<dbReference type="Proteomes" id="UP000184612">
    <property type="component" value="Unassembled WGS sequence"/>
</dbReference>
<dbReference type="AlphaFoldDB" id="A0A1M7Y3J7"/>
<dbReference type="EMBL" id="FRFD01000004">
    <property type="protein sequence ID" value="SHO46772.1"/>
    <property type="molecule type" value="Genomic_DNA"/>
</dbReference>
<accession>A0A1M7Y3J7</accession>
<dbReference type="RefSeq" id="WP_073588034.1">
    <property type="nucleotide sequence ID" value="NZ_FRFD01000004.1"/>
</dbReference>
<gene>
    <name evidence="2" type="ORF">SAMN02745217_01283</name>
</gene>
<evidence type="ECO:0000256" key="1">
    <source>
        <dbReference type="SAM" id="MobiDB-lite"/>
    </source>
</evidence>
<keyword evidence="3" id="KW-1185">Reference proteome</keyword>
<protein>
    <submittedName>
        <fullName evidence="2">Uncharacterized protein</fullName>
    </submittedName>
</protein>
<proteinExistence type="predicted"/>
<evidence type="ECO:0000313" key="3">
    <source>
        <dbReference type="Proteomes" id="UP000184612"/>
    </source>
</evidence>
<name>A0A1M7Y3J7_9FIRM</name>